<dbReference type="Gene3D" id="3.90.320.10">
    <property type="match status" value="1"/>
</dbReference>
<keyword evidence="1" id="KW-0378">Hydrolase</keyword>
<dbReference type="KEGG" id="vg:40102514"/>
<sequence length="423" mass="46864">MTALPAYLQPNGRRMYPAATGHDWTWNPALAAENYTEPDPEEDPMTVLTDDGDVATMPRQTATMGYPLPPPAPRAEAAYDGWGRYKLPSPTTGRPTGFTRATTVADTLDDTYNLSRWKRRETAKRIVALMDDIDVAEIAGVDLPENDFVVALRQAVAADDKSKIDYALDQLDNAMGGKEAAELGTAVHAWIEAVEIGTVARVNVPEQFVPYVDAYFEVLARHGLVGVPEYVERIVLNDRGEETIVGTLDRIYLCVATGELILGDVKTSKTLEYSWMSYAVQLAIYGYATKMLSTDGKRWEPMPAMKGLTDAEMEEGVRPYGVIIHVPSDQPERSSAVTMDLWFGAETMVVALETRRRRKEAKSAVPFVHALPPATKESLRYVAARQALLSISSPDELEKVWETYQDIWDDDLTEVGNTVAQLL</sequence>
<dbReference type="InterPro" id="IPR011604">
    <property type="entry name" value="PDDEXK-like_dom_sf"/>
</dbReference>
<keyword evidence="1" id="KW-0540">Nuclease</keyword>
<gene>
    <name evidence="1" type="primary">49</name>
    <name evidence="1" type="ORF">PBI_SOUR_49</name>
</gene>
<dbReference type="RefSeq" id="YP_009625620.1">
    <property type="nucleotide sequence ID" value="NC_042132.1"/>
</dbReference>
<organism evidence="1 2">
    <name type="scientific">Gordonia phage Sour</name>
    <dbReference type="NCBI Taxonomy" id="2182349"/>
    <lineage>
        <taxon>Viruses</taxon>
        <taxon>Duplodnaviria</taxon>
        <taxon>Heunggongvirae</taxon>
        <taxon>Uroviricota</taxon>
        <taxon>Caudoviricetes</taxon>
        <taxon>Sourvirus</taxon>
        <taxon>Sourvirus sour</taxon>
    </lineage>
</organism>
<reference evidence="2" key="1">
    <citation type="submission" date="2018-03" db="EMBL/GenBank/DDBJ databases">
        <authorList>
            <person name="Keele B.F."/>
        </authorList>
    </citation>
    <scope>NUCLEOTIDE SEQUENCE [LARGE SCALE GENOMIC DNA]</scope>
</reference>
<dbReference type="GO" id="GO:0004527">
    <property type="term" value="F:exonuclease activity"/>
    <property type="evidence" value="ECO:0007669"/>
    <property type="project" value="UniProtKB-KW"/>
</dbReference>
<proteinExistence type="predicted"/>
<name>A0A2U8UKW1_9CAUD</name>
<evidence type="ECO:0000313" key="2">
    <source>
        <dbReference type="Proteomes" id="UP000246591"/>
    </source>
</evidence>
<dbReference type="Proteomes" id="UP000246591">
    <property type="component" value="Segment"/>
</dbReference>
<accession>A0A2U8UKW1</accession>
<keyword evidence="1" id="KW-0269">Exonuclease</keyword>
<keyword evidence="2" id="KW-1185">Reference proteome</keyword>
<dbReference type="GeneID" id="40102514"/>
<protein>
    <submittedName>
        <fullName evidence="1">Exonuclease</fullName>
    </submittedName>
</protein>
<dbReference type="EMBL" id="MH153810">
    <property type="protein sequence ID" value="AWN04250.1"/>
    <property type="molecule type" value="Genomic_DNA"/>
</dbReference>
<evidence type="ECO:0000313" key="1">
    <source>
        <dbReference type="EMBL" id="AWN04250.1"/>
    </source>
</evidence>